<reference evidence="2 3" key="1">
    <citation type="submission" date="2018-04" db="EMBL/GenBank/DDBJ databases">
        <authorList>
            <person name="Vogel A."/>
        </authorList>
    </citation>
    <scope>NUCLEOTIDE SEQUENCE [LARGE SCALE GENOMIC DNA]</scope>
</reference>
<evidence type="ECO:0000256" key="1">
    <source>
        <dbReference type="SAM" id="MobiDB-lite"/>
    </source>
</evidence>
<dbReference type="OrthoDB" id="1305300at2759"/>
<name>A0A484L2V4_9ASTE</name>
<evidence type="ECO:0000313" key="2">
    <source>
        <dbReference type="EMBL" id="VFQ70628.1"/>
    </source>
</evidence>
<feature type="region of interest" description="Disordered" evidence="1">
    <location>
        <begin position="30"/>
        <end position="53"/>
    </location>
</feature>
<organism evidence="2 3">
    <name type="scientific">Cuscuta campestris</name>
    <dbReference type="NCBI Taxonomy" id="132261"/>
    <lineage>
        <taxon>Eukaryota</taxon>
        <taxon>Viridiplantae</taxon>
        <taxon>Streptophyta</taxon>
        <taxon>Embryophyta</taxon>
        <taxon>Tracheophyta</taxon>
        <taxon>Spermatophyta</taxon>
        <taxon>Magnoliopsida</taxon>
        <taxon>eudicotyledons</taxon>
        <taxon>Gunneridae</taxon>
        <taxon>Pentapetalae</taxon>
        <taxon>asterids</taxon>
        <taxon>lamiids</taxon>
        <taxon>Solanales</taxon>
        <taxon>Convolvulaceae</taxon>
        <taxon>Cuscuteae</taxon>
        <taxon>Cuscuta</taxon>
        <taxon>Cuscuta subgen. Grammica</taxon>
        <taxon>Cuscuta sect. Cleistogrammica</taxon>
    </lineage>
</organism>
<dbReference type="Gene3D" id="3.40.395.10">
    <property type="entry name" value="Adenoviral Proteinase, Chain A"/>
    <property type="match status" value="1"/>
</dbReference>
<evidence type="ECO:0008006" key="4">
    <source>
        <dbReference type="Google" id="ProtNLM"/>
    </source>
</evidence>
<dbReference type="EMBL" id="OOIL02000923">
    <property type="protein sequence ID" value="VFQ70628.1"/>
    <property type="molecule type" value="Genomic_DNA"/>
</dbReference>
<keyword evidence="3" id="KW-1185">Reference proteome</keyword>
<evidence type="ECO:0000313" key="3">
    <source>
        <dbReference type="Proteomes" id="UP000595140"/>
    </source>
</evidence>
<accession>A0A484L2V4</accession>
<dbReference type="Proteomes" id="UP000595140">
    <property type="component" value="Unassembled WGS sequence"/>
</dbReference>
<sequence length="562" mass="64557">MMFYVDRIVFRMRVVPRTFPTMIGWTSQKLKEREGLERESDPPGKTSQSQNDVLEETRSAAKELVQKISKWDTVCRGLNSEFPNSNAVKGMQQTAAEVIVAVGKSPRISGTPISETNPKLQFEVVHESPSFLAEISRLEMEFFTVKRNLETNSQDLFMPSFSLRLTPEEKENQNEEIQHEEVQHEEIQTKNGDGTAQTCNLTALADDVQSHPQIEPIPAFPESAVQGQQEEIVLFQPTPPYTHLTSQEIASGPSPARSPVFLKRRLQPQRKKEFARALCSPFWIRNMEALSRLSRAEKVLTDYVFNKSLLLGEVLYKDMFCEMKRSDLISFSEGSVSSLILQIWCRFLNAEEKHRSKSDVYRVFLSTNPFAEFVKISLYDDAHENFCEVADRELVEQQFYSGIDMSTADLIFFLVADETDKDDVYIVCFNMKKEKITIIDSIEHKTKVYDTCVECLKKGMCEYFNEKQLEQKASKISKFPFEITKKACYGNMKGMGVGVIAMRQLETFKGNLNTWKMDLNKNDVNGLRIICVRYCYEMLTSDHNQLAVQVKRKVAEYGKFIN</sequence>
<gene>
    <name evidence="2" type="ORF">CCAM_LOCUS12404</name>
</gene>
<dbReference type="AlphaFoldDB" id="A0A484L2V4"/>
<protein>
    <recommendedName>
        <fullName evidence="4">Ubiquitin-like protease family profile domain-containing protein</fullName>
    </recommendedName>
</protein>
<proteinExistence type="predicted"/>
<feature type="compositionally biased region" description="Basic and acidic residues" evidence="1">
    <location>
        <begin position="30"/>
        <end position="42"/>
    </location>
</feature>